<gene>
    <name evidence="1" type="primary">RvY_17763-1</name>
    <name evidence="1" type="synonym">RvY_17763.1</name>
    <name evidence="1" type="ORF">RvY_17763</name>
</gene>
<accession>A0A1D1W3A1</accession>
<proteinExistence type="predicted"/>
<protein>
    <submittedName>
        <fullName evidence="1">Uncharacterized protein</fullName>
    </submittedName>
</protein>
<evidence type="ECO:0000313" key="2">
    <source>
        <dbReference type="Proteomes" id="UP000186922"/>
    </source>
</evidence>
<name>A0A1D1W3A1_RAMVA</name>
<dbReference type="EMBL" id="BDGG01000016">
    <property type="protein sequence ID" value="GAV07997.1"/>
    <property type="molecule type" value="Genomic_DNA"/>
</dbReference>
<reference evidence="1 2" key="1">
    <citation type="journal article" date="2016" name="Nat. Commun.">
        <title>Extremotolerant tardigrade genome and improved radiotolerance of human cultured cells by tardigrade-unique protein.</title>
        <authorList>
            <person name="Hashimoto T."/>
            <person name="Horikawa D.D."/>
            <person name="Saito Y."/>
            <person name="Kuwahara H."/>
            <person name="Kozuka-Hata H."/>
            <person name="Shin-I T."/>
            <person name="Minakuchi Y."/>
            <person name="Ohishi K."/>
            <person name="Motoyama A."/>
            <person name="Aizu T."/>
            <person name="Enomoto A."/>
            <person name="Kondo K."/>
            <person name="Tanaka S."/>
            <person name="Hara Y."/>
            <person name="Koshikawa S."/>
            <person name="Sagara H."/>
            <person name="Miura T."/>
            <person name="Yokobori S."/>
            <person name="Miyagawa K."/>
            <person name="Suzuki Y."/>
            <person name="Kubo T."/>
            <person name="Oyama M."/>
            <person name="Kohara Y."/>
            <person name="Fujiyama A."/>
            <person name="Arakawa K."/>
            <person name="Katayama T."/>
            <person name="Toyoda A."/>
            <person name="Kunieda T."/>
        </authorList>
    </citation>
    <scope>NUCLEOTIDE SEQUENCE [LARGE SCALE GENOMIC DNA]</scope>
    <source>
        <strain evidence="1 2">YOKOZUNA-1</strain>
    </source>
</reference>
<dbReference type="AlphaFoldDB" id="A0A1D1W3A1"/>
<comment type="caution">
    <text evidence="1">The sequence shown here is derived from an EMBL/GenBank/DDBJ whole genome shotgun (WGS) entry which is preliminary data.</text>
</comment>
<sequence length="89" mass="10520">MACESSTRALERSCHPFKYFEPSKTSRTWSDILMDVVSLQVPCRTWEYNYGLKFGEFDVSKQVKEVSFDDDEHIIVRNFMSPRRLSQTM</sequence>
<dbReference type="Proteomes" id="UP000186922">
    <property type="component" value="Unassembled WGS sequence"/>
</dbReference>
<organism evidence="1 2">
    <name type="scientific">Ramazzottius varieornatus</name>
    <name type="common">Water bear</name>
    <name type="synonym">Tardigrade</name>
    <dbReference type="NCBI Taxonomy" id="947166"/>
    <lineage>
        <taxon>Eukaryota</taxon>
        <taxon>Metazoa</taxon>
        <taxon>Ecdysozoa</taxon>
        <taxon>Tardigrada</taxon>
        <taxon>Eutardigrada</taxon>
        <taxon>Parachela</taxon>
        <taxon>Hypsibioidea</taxon>
        <taxon>Ramazzottiidae</taxon>
        <taxon>Ramazzottius</taxon>
    </lineage>
</organism>
<evidence type="ECO:0000313" key="1">
    <source>
        <dbReference type="EMBL" id="GAV07997.1"/>
    </source>
</evidence>
<keyword evidence="2" id="KW-1185">Reference proteome</keyword>